<dbReference type="PIRSF" id="PIRSF006809">
    <property type="entry name" value="GTP-binding_hflX_prd"/>
    <property type="match status" value="1"/>
</dbReference>
<keyword evidence="5" id="KW-0963">Cytoplasm</keyword>
<dbReference type="Gene3D" id="3.40.50.11060">
    <property type="entry name" value="GTPase HflX, N-terminal domain"/>
    <property type="match status" value="1"/>
</dbReference>
<dbReference type="NCBIfam" id="NF008280">
    <property type="entry name" value="PRK11058.1"/>
    <property type="match status" value="1"/>
</dbReference>
<keyword evidence="2 5" id="KW-0547">Nucleotide-binding</keyword>
<keyword evidence="4 5" id="KW-0342">GTP-binding</keyword>
<dbReference type="Gene3D" id="6.10.250.2860">
    <property type="match status" value="1"/>
</dbReference>
<dbReference type="InterPro" id="IPR045498">
    <property type="entry name" value="HflX_C"/>
</dbReference>
<evidence type="ECO:0000313" key="7">
    <source>
        <dbReference type="EMBL" id="MFC7091768.1"/>
    </source>
</evidence>
<evidence type="ECO:0000256" key="5">
    <source>
        <dbReference type="HAMAP-Rule" id="MF_00900"/>
    </source>
</evidence>
<feature type="domain" description="Hflx-type G" evidence="6">
    <location>
        <begin position="199"/>
        <end position="365"/>
    </location>
</feature>
<accession>A0ABW2F417</accession>
<organism evidence="7 8">
    <name type="scientific">Halomonas salifodinae</name>
    <dbReference type="NCBI Taxonomy" id="438745"/>
    <lineage>
        <taxon>Bacteria</taxon>
        <taxon>Pseudomonadati</taxon>
        <taxon>Pseudomonadota</taxon>
        <taxon>Gammaproteobacteria</taxon>
        <taxon>Oceanospirillales</taxon>
        <taxon>Halomonadaceae</taxon>
        <taxon>Halomonas</taxon>
    </lineage>
</organism>
<keyword evidence="1" id="KW-0479">Metal-binding</keyword>
<reference evidence="8" key="1">
    <citation type="journal article" date="2019" name="Int. J. Syst. Evol. Microbiol.">
        <title>The Global Catalogue of Microorganisms (GCM) 10K type strain sequencing project: providing services to taxonomists for standard genome sequencing and annotation.</title>
        <authorList>
            <consortium name="The Broad Institute Genomics Platform"/>
            <consortium name="The Broad Institute Genome Sequencing Center for Infectious Disease"/>
            <person name="Wu L."/>
            <person name="Ma J."/>
        </authorList>
    </citation>
    <scope>NUCLEOTIDE SEQUENCE [LARGE SCALE GENOMIC DNA]</scope>
    <source>
        <strain evidence="8">CGMCC 1.13666</strain>
    </source>
</reference>
<dbReference type="HAMAP" id="MF_00900">
    <property type="entry name" value="GTPase_HflX"/>
    <property type="match status" value="1"/>
</dbReference>
<dbReference type="Gene3D" id="3.40.50.300">
    <property type="entry name" value="P-loop containing nucleotide triphosphate hydrolases"/>
    <property type="match status" value="1"/>
</dbReference>
<dbReference type="InterPro" id="IPR030394">
    <property type="entry name" value="G_HFLX_dom"/>
</dbReference>
<evidence type="ECO:0000259" key="6">
    <source>
        <dbReference type="PROSITE" id="PS51705"/>
    </source>
</evidence>
<dbReference type="Pfam" id="PF19275">
    <property type="entry name" value="HflX_C"/>
    <property type="match status" value="1"/>
</dbReference>
<keyword evidence="7" id="KW-0378">Hydrolase</keyword>
<dbReference type="RefSeq" id="WP_346061223.1">
    <property type="nucleotide sequence ID" value="NZ_BAAADR010000003.1"/>
</dbReference>
<dbReference type="PANTHER" id="PTHR10229">
    <property type="entry name" value="GTP-BINDING PROTEIN HFLX"/>
    <property type="match status" value="1"/>
</dbReference>
<sequence>MFFERPDAGETAILVHVDFQDEREREDPGEFLELVRSAGAEPATLLSGSRNRPDPRTFIGSGKLEELRELLAVHHAELVIFNHGLSPSQERNLERSLKCRVLDRTGLILDIFAQRARTHEGKLQVELAQLEYMSTRLVRGWTHLERQKGGIGLRGPGETQLETDRRLLRARIKAIHKRLDKVRSQRDQNRRARARAEIPSVSLVGYTNAGKSTLFNALTESGVYAADQLFATLDPTLRRLEIDDVGPVVLADTVGFIRHLPHKLVEAFRATLQEAAEATLLVHVIDAADPDRELNVEQVEAVLKEIGADEIPCLRVMNKIDLLDSAPRIERDGDGRPEVVWLSAQSGQGLELLGEALSGCLAGDVVDTELTLAPSQGRLRAALHELGAVRQEGFDEQGQTRLEVRLPRRDFLQLMARLGEDADDYLPPAQREPRAEWEL</sequence>
<comment type="caution">
    <text evidence="7">The sequence shown here is derived from an EMBL/GenBank/DDBJ whole genome shotgun (WGS) entry which is preliminary data.</text>
</comment>
<dbReference type="InterPro" id="IPR035647">
    <property type="entry name" value="EFG_III/V"/>
</dbReference>
<dbReference type="Pfam" id="PF16360">
    <property type="entry name" value="GTP-bdg_M"/>
    <property type="match status" value="1"/>
</dbReference>
<protein>
    <recommendedName>
        <fullName evidence="5">GTPase HflX</fullName>
    </recommendedName>
    <alternativeName>
        <fullName evidence="5">GTP-binding protein HflX</fullName>
    </alternativeName>
</protein>
<dbReference type="InterPro" id="IPR006073">
    <property type="entry name" value="GTP-bd"/>
</dbReference>
<dbReference type="SUPFAM" id="SSF52540">
    <property type="entry name" value="P-loop containing nucleoside triphosphate hydrolases"/>
    <property type="match status" value="1"/>
</dbReference>
<dbReference type="InterPro" id="IPR032305">
    <property type="entry name" value="GTP-bd_M"/>
</dbReference>
<evidence type="ECO:0000256" key="2">
    <source>
        <dbReference type="ARBA" id="ARBA00022741"/>
    </source>
</evidence>
<dbReference type="SUPFAM" id="SSF54980">
    <property type="entry name" value="EF-G C-terminal domain-like"/>
    <property type="match status" value="1"/>
</dbReference>
<evidence type="ECO:0000256" key="3">
    <source>
        <dbReference type="ARBA" id="ARBA00022842"/>
    </source>
</evidence>
<gene>
    <name evidence="5 7" type="primary">hflX</name>
    <name evidence="7" type="ORF">ACFQH5_19680</name>
</gene>
<name>A0ABW2F417_9GAMM</name>
<dbReference type="PROSITE" id="PS51705">
    <property type="entry name" value="G_HFLX"/>
    <property type="match status" value="1"/>
</dbReference>
<evidence type="ECO:0000313" key="8">
    <source>
        <dbReference type="Proteomes" id="UP001596411"/>
    </source>
</evidence>
<evidence type="ECO:0000256" key="1">
    <source>
        <dbReference type="ARBA" id="ARBA00022723"/>
    </source>
</evidence>
<comment type="subunit">
    <text evidence="5">Monomer. Associates with the 50S ribosomal subunit.</text>
</comment>
<dbReference type="PANTHER" id="PTHR10229:SF0">
    <property type="entry name" value="GTP-BINDING PROTEIN 6-RELATED"/>
    <property type="match status" value="1"/>
</dbReference>
<dbReference type="Pfam" id="PF01926">
    <property type="entry name" value="MMR_HSR1"/>
    <property type="match status" value="1"/>
</dbReference>
<comment type="function">
    <text evidence="5">GTPase that associates with the 50S ribosomal subunit and may have a role during protein synthesis or ribosome biogenesis.</text>
</comment>
<dbReference type="Pfam" id="PF13167">
    <property type="entry name" value="GTP-bdg_N"/>
    <property type="match status" value="1"/>
</dbReference>
<evidence type="ECO:0000256" key="4">
    <source>
        <dbReference type="ARBA" id="ARBA00023134"/>
    </source>
</evidence>
<keyword evidence="8" id="KW-1185">Reference proteome</keyword>
<dbReference type="NCBIfam" id="TIGR03156">
    <property type="entry name" value="GTP_HflX"/>
    <property type="match status" value="1"/>
</dbReference>
<dbReference type="InterPro" id="IPR016496">
    <property type="entry name" value="GTPase_HflX"/>
</dbReference>
<dbReference type="InterPro" id="IPR027417">
    <property type="entry name" value="P-loop_NTPase"/>
</dbReference>
<dbReference type="InterPro" id="IPR025121">
    <property type="entry name" value="GTPase_HflX_N"/>
</dbReference>
<dbReference type="CDD" id="cd01878">
    <property type="entry name" value="HflX"/>
    <property type="match status" value="1"/>
</dbReference>
<dbReference type="GO" id="GO:0016787">
    <property type="term" value="F:hydrolase activity"/>
    <property type="evidence" value="ECO:0007669"/>
    <property type="project" value="UniProtKB-KW"/>
</dbReference>
<dbReference type="EMBL" id="JBHSZP010000043">
    <property type="protein sequence ID" value="MFC7091768.1"/>
    <property type="molecule type" value="Genomic_DNA"/>
</dbReference>
<comment type="subcellular location">
    <subcellularLocation>
        <location evidence="5">Cytoplasm</location>
    </subcellularLocation>
    <text evidence="5">May associate with membranes.</text>
</comment>
<keyword evidence="3" id="KW-0460">Magnesium</keyword>
<dbReference type="InterPro" id="IPR042108">
    <property type="entry name" value="GTPase_HflX_N_sf"/>
</dbReference>
<comment type="similarity">
    <text evidence="5">Belongs to the TRAFAC class OBG-HflX-like GTPase superfamily. HflX GTPase family.</text>
</comment>
<proteinExistence type="inferred from homology"/>
<dbReference type="Proteomes" id="UP001596411">
    <property type="component" value="Unassembled WGS sequence"/>
</dbReference>
<dbReference type="PRINTS" id="PR00326">
    <property type="entry name" value="GTP1OBG"/>
</dbReference>